<feature type="transmembrane region" description="Helical" evidence="10">
    <location>
        <begin position="291"/>
        <end position="319"/>
    </location>
</feature>
<feature type="transmembrane region" description="Helical" evidence="10">
    <location>
        <begin position="96"/>
        <end position="119"/>
    </location>
</feature>
<dbReference type="InterPro" id="IPR024194">
    <property type="entry name" value="Ac/AlaTfrase_AlgI/DltB"/>
</dbReference>
<keyword evidence="8 9" id="KW-0012">Acyltransferase</keyword>
<evidence type="ECO:0000256" key="7">
    <source>
        <dbReference type="ARBA" id="ARBA00023136"/>
    </source>
</evidence>
<organism evidence="11">
    <name type="scientific">Solibacter usitatus (strain Ellin6076)</name>
    <dbReference type="NCBI Taxonomy" id="234267"/>
    <lineage>
        <taxon>Bacteria</taxon>
        <taxon>Pseudomonadati</taxon>
        <taxon>Acidobacteriota</taxon>
        <taxon>Terriglobia</taxon>
        <taxon>Bryobacterales</taxon>
        <taxon>Solibacteraceae</taxon>
        <taxon>Candidatus Solibacter</taxon>
    </lineage>
</organism>
<comment type="subcellular location">
    <subcellularLocation>
        <location evidence="1">Cell membrane</location>
        <topology evidence="1">Multi-pass membrane protein</topology>
    </subcellularLocation>
</comment>
<feature type="transmembrane region" description="Helical" evidence="10">
    <location>
        <begin position="423"/>
        <end position="440"/>
    </location>
</feature>
<evidence type="ECO:0000256" key="6">
    <source>
        <dbReference type="ARBA" id="ARBA00022989"/>
    </source>
</evidence>
<dbReference type="Pfam" id="PF03062">
    <property type="entry name" value="MBOAT"/>
    <property type="match status" value="1"/>
</dbReference>
<feature type="transmembrane region" description="Helical" evidence="10">
    <location>
        <begin position="204"/>
        <end position="224"/>
    </location>
</feature>
<evidence type="ECO:0000256" key="8">
    <source>
        <dbReference type="ARBA" id="ARBA00023315"/>
    </source>
</evidence>
<dbReference type="InParanoid" id="Q01TP2"/>
<dbReference type="STRING" id="234267.Acid_6043"/>
<protein>
    <submittedName>
        <fullName evidence="11">Membrane bound O-acyl transferase, MBOAT family protein</fullName>
    </submittedName>
</protein>
<keyword evidence="4 9" id="KW-0808">Transferase</keyword>
<dbReference type="HOGENOM" id="CLU_025255_4_1_0"/>
<name>Q01TP2_SOLUE</name>
<feature type="transmembrane region" description="Helical" evidence="10">
    <location>
        <begin position="35"/>
        <end position="54"/>
    </location>
</feature>
<dbReference type="eggNOG" id="COG1696">
    <property type="taxonomic scope" value="Bacteria"/>
</dbReference>
<evidence type="ECO:0000256" key="9">
    <source>
        <dbReference type="PIRNR" id="PIRNR016636"/>
    </source>
</evidence>
<dbReference type="InterPro" id="IPR004299">
    <property type="entry name" value="MBOAT_fam"/>
</dbReference>
<dbReference type="InterPro" id="IPR028362">
    <property type="entry name" value="AlgI"/>
</dbReference>
<evidence type="ECO:0000256" key="2">
    <source>
        <dbReference type="ARBA" id="ARBA00010323"/>
    </source>
</evidence>
<evidence type="ECO:0000256" key="5">
    <source>
        <dbReference type="ARBA" id="ARBA00022692"/>
    </source>
</evidence>
<feature type="transmembrane region" description="Helical" evidence="10">
    <location>
        <begin position="66"/>
        <end position="84"/>
    </location>
</feature>
<feature type="transmembrane region" description="Helical" evidence="10">
    <location>
        <begin position="131"/>
        <end position="150"/>
    </location>
</feature>
<evidence type="ECO:0000256" key="1">
    <source>
        <dbReference type="ARBA" id="ARBA00004651"/>
    </source>
</evidence>
<keyword evidence="5 10" id="KW-0812">Transmembrane</keyword>
<comment type="similarity">
    <text evidence="2 9">Belongs to the membrane-bound acyltransferase family.</text>
</comment>
<feature type="transmembrane region" description="Helical" evidence="10">
    <location>
        <begin position="339"/>
        <end position="360"/>
    </location>
</feature>
<evidence type="ECO:0000256" key="3">
    <source>
        <dbReference type="ARBA" id="ARBA00022475"/>
    </source>
</evidence>
<dbReference type="GO" id="GO:0005886">
    <property type="term" value="C:plasma membrane"/>
    <property type="evidence" value="ECO:0007669"/>
    <property type="project" value="UniProtKB-SubCell"/>
</dbReference>
<dbReference type="PIRSF" id="PIRSF500217">
    <property type="entry name" value="AlgI"/>
    <property type="match status" value="1"/>
</dbReference>
<evidence type="ECO:0000256" key="10">
    <source>
        <dbReference type="SAM" id="Phobius"/>
    </source>
</evidence>
<dbReference type="EMBL" id="CP000473">
    <property type="protein sequence ID" value="ABJ86978.1"/>
    <property type="molecule type" value="Genomic_DNA"/>
</dbReference>
<dbReference type="AlphaFoldDB" id="Q01TP2"/>
<gene>
    <name evidence="11" type="ordered locus">Acid_6043</name>
</gene>
<reference evidence="11" key="1">
    <citation type="submission" date="2006-10" db="EMBL/GenBank/DDBJ databases">
        <title>Complete sequence of Solibacter usitatus Ellin6076.</title>
        <authorList>
            <consortium name="US DOE Joint Genome Institute"/>
            <person name="Copeland A."/>
            <person name="Lucas S."/>
            <person name="Lapidus A."/>
            <person name="Barry K."/>
            <person name="Detter J.C."/>
            <person name="Glavina del Rio T."/>
            <person name="Hammon N."/>
            <person name="Israni S."/>
            <person name="Dalin E."/>
            <person name="Tice H."/>
            <person name="Pitluck S."/>
            <person name="Thompson L.S."/>
            <person name="Brettin T."/>
            <person name="Bruce D."/>
            <person name="Han C."/>
            <person name="Tapia R."/>
            <person name="Gilna P."/>
            <person name="Schmutz J."/>
            <person name="Larimer F."/>
            <person name="Land M."/>
            <person name="Hauser L."/>
            <person name="Kyrpides N."/>
            <person name="Mikhailova N."/>
            <person name="Janssen P.H."/>
            <person name="Kuske C.R."/>
            <person name="Richardson P."/>
        </authorList>
    </citation>
    <scope>NUCLEOTIDE SEQUENCE</scope>
    <source>
        <strain evidence="11">Ellin6076</strain>
    </source>
</reference>
<keyword evidence="6 10" id="KW-1133">Transmembrane helix</keyword>
<dbReference type="PIRSF" id="PIRSF016636">
    <property type="entry name" value="AlgI_DltB"/>
    <property type="match status" value="1"/>
</dbReference>
<dbReference type="PANTHER" id="PTHR13285:SF23">
    <property type="entry name" value="TEICHOIC ACID D-ALANYLTRANSFERASE"/>
    <property type="match status" value="1"/>
</dbReference>
<dbReference type="PANTHER" id="PTHR13285">
    <property type="entry name" value="ACYLTRANSFERASE"/>
    <property type="match status" value="1"/>
</dbReference>
<evidence type="ECO:0000256" key="4">
    <source>
        <dbReference type="ARBA" id="ARBA00022679"/>
    </source>
</evidence>
<keyword evidence="7 9" id="KW-0472">Membrane</keyword>
<sequence length="451" mass="49919">MVGGYAAFGRASADAAKIWLLVSSFVFFCWSEPRAFPVLTISILFNYWVSGGLAPKLASSGRRLRLALVANIAMLGLFKYAAFAGSNVNAILGTNWSLHSLLLPMGISFFTVQQIMFLVDRHQGIAPRPRFLDYAFFVSWFPYIVAGPITRWKDVIPQFPKNKVCLHEQNLARGTALFIFGLGKKVLLASAFAQVADAGFEETAGLGLMGAWMATASFALQLYFDFSGYTDMARGAALLMNVELPENFDNPLRSLSITEFWQRWHITLTNFITNYIYTPILRAKRPTFRRAMWATVATMTIAGVWHGAGWGFAMMGLWHGIGLAVHKAWVRSKRALPDPAAWCITTAFVLVGFAFFRAHIVTDALTIVRSMFLPQHLGGPALARMVAATDPARLLTMLVGIGLPFYPASASQLAAEASQRPRLAPALAICLFVCLLFMNSQPQEGFIYRRF</sequence>
<dbReference type="GO" id="GO:0042121">
    <property type="term" value="P:alginic acid biosynthetic process"/>
    <property type="evidence" value="ECO:0007669"/>
    <property type="project" value="InterPro"/>
</dbReference>
<proteinExistence type="inferred from homology"/>
<evidence type="ECO:0000313" key="11">
    <source>
        <dbReference type="EMBL" id="ABJ86978.1"/>
    </source>
</evidence>
<keyword evidence="3 9" id="KW-1003">Cell membrane</keyword>
<accession>Q01TP2</accession>
<dbReference type="KEGG" id="sus:Acid_6043"/>
<dbReference type="InterPro" id="IPR051085">
    <property type="entry name" value="MB_O-acyltransferase"/>
</dbReference>
<dbReference type="GO" id="GO:0016746">
    <property type="term" value="F:acyltransferase activity"/>
    <property type="evidence" value="ECO:0007669"/>
    <property type="project" value="UniProtKB-KW"/>
</dbReference>